<evidence type="ECO:0000256" key="17">
    <source>
        <dbReference type="ARBA" id="ARBA00047899"/>
    </source>
</evidence>
<feature type="transmembrane region" description="Helical" evidence="21">
    <location>
        <begin position="573"/>
        <end position="596"/>
    </location>
</feature>
<dbReference type="InterPro" id="IPR055414">
    <property type="entry name" value="LRR_R13L4/SHOC2-like"/>
</dbReference>
<evidence type="ECO:0000256" key="5">
    <source>
        <dbReference type="ARBA" id="ARBA00022614"/>
    </source>
</evidence>
<feature type="binding site" evidence="19">
    <location>
        <position position="660"/>
    </location>
    <ligand>
        <name>ATP</name>
        <dbReference type="ChEBI" id="CHEBI:30616"/>
    </ligand>
</feature>
<keyword evidence="12 19" id="KW-0067">ATP-binding</keyword>
<feature type="chain" id="PRO_5027953423" description="non-specific serine/threonine protein kinase" evidence="22">
    <location>
        <begin position="35"/>
        <end position="1157"/>
    </location>
</feature>
<gene>
    <name evidence="25" type="primary">LOC110756109</name>
</gene>
<evidence type="ECO:0000256" key="20">
    <source>
        <dbReference type="SAM" id="MobiDB-lite"/>
    </source>
</evidence>
<dbReference type="GO" id="GO:0005524">
    <property type="term" value="F:ATP binding"/>
    <property type="evidence" value="ECO:0007669"/>
    <property type="project" value="UniProtKB-UniRule"/>
</dbReference>
<dbReference type="InterPro" id="IPR008271">
    <property type="entry name" value="Ser/Thr_kinase_AS"/>
</dbReference>
<dbReference type="InterPro" id="IPR011009">
    <property type="entry name" value="Kinase-like_dom_sf"/>
</dbReference>
<keyword evidence="6" id="KW-0808">Transferase</keyword>
<dbReference type="InterPro" id="IPR051824">
    <property type="entry name" value="LRR_Rcpt-Like_S/T_Kinase"/>
</dbReference>
<evidence type="ECO:0000256" key="8">
    <source>
        <dbReference type="ARBA" id="ARBA00022729"/>
    </source>
</evidence>
<dbReference type="PANTHER" id="PTHR48006:SF66">
    <property type="entry name" value="PROTEIN KINASE DOMAIN-CONTAINING PROTEIN"/>
    <property type="match status" value="1"/>
</dbReference>
<dbReference type="RefSeq" id="XP_021813193.1">
    <property type="nucleotide sequence ID" value="XM_021957501.1"/>
</dbReference>
<keyword evidence="11" id="KW-0418">Kinase</keyword>
<evidence type="ECO:0000256" key="6">
    <source>
        <dbReference type="ARBA" id="ARBA00022679"/>
    </source>
</evidence>
<dbReference type="FunFam" id="2.60.120.430:FF:000004">
    <property type="entry name" value="Putative leucine-rich repeat receptor-like serine/threonine-protein kinase"/>
    <property type="match status" value="1"/>
</dbReference>
<dbReference type="SUPFAM" id="SSF52058">
    <property type="entry name" value="L domain-like"/>
    <property type="match status" value="1"/>
</dbReference>
<keyword evidence="7 21" id="KW-0812">Transmembrane</keyword>
<keyword evidence="3" id="KW-0723">Serine/threonine-protein kinase</keyword>
<dbReference type="Pfam" id="PF11721">
    <property type="entry name" value="Malectin"/>
    <property type="match status" value="1"/>
</dbReference>
<dbReference type="FunFam" id="3.30.200.20:FF:000217">
    <property type="entry name" value="probable LRR receptor-like serine/threonine-protein kinase At1g53430"/>
    <property type="match status" value="1"/>
</dbReference>
<keyword evidence="16" id="KW-0325">Glycoprotein</keyword>
<evidence type="ECO:0000256" key="22">
    <source>
        <dbReference type="SAM" id="SignalP"/>
    </source>
</evidence>
<reference evidence="25" key="1">
    <citation type="submission" date="2025-08" db="UniProtKB">
        <authorList>
            <consortium name="RefSeq"/>
        </authorList>
    </citation>
    <scope>IDENTIFICATION</scope>
</reference>
<evidence type="ECO:0000256" key="19">
    <source>
        <dbReference type="PROSITE-ProRule" id="PRU10141"/>
    </source>
</evidence>
<protein>
    <recommendedName>
        <fullName evidence="2">non-specific serine/threonine protein kinase</fullName>
        <ecNumber evidence="2">2.7.11.1</ecNumber>
    </recommendedName>
</protein>
<evidence type="ECO:0000256" key="7">
    <source>
        <dbReference type="ARBA" id="ARBA00022692"/>
    </source>
</evidence>
<feature type="region of interest" description="Disordered" evidence="20">
    <location>
        <begin position="931"/>
        <end position="951"/>
    </location>
</feature>
<comment type="subcellular location">
    <subcellularLocation>
        <location evidence="1">Membrane</location>
        <topology evidence="1">Single-pass type I membrane protein</topology>
    </subcellularLocation>
</comment>
<proteinExistence type="predicted"/>
<dbReference type="InterPro" id="IPR000719">
    <property type="entry name" value="Prot_kinase_dom"/>
</dbReference>
<evidence type="ECO:0000256" key="18">
    <source>
        <dbReference type="ARBA" id="ARBA00048679"/>
    </source>
</evidence>
<dbReference type="Proteomes" id="UP000515124">
    <property type="component" value="Unplaced"/>
</dbReference>
<dbReference type="InterPro" id="IPR001245">
    <property type="entry name" value="Ser-Thr/Tyr_kinase_cat_dom"/>
</dbReference>
<feature type="domain" description="Protein kinase" evidence="23">
    <location>
        <begin position="632"/>
        <end position="913"/>
    </location>
</feature>
<feature type="signal peptide" evidence="22">
    <location>
        <begin position="1"/>
        <end position="34"/>
    </location>
</feature>
<dbReference type="CDD" id="cd14066">
    <property type="entry name" value="STKc_IRAK"/>
    <property type="match status" value="1"/>
</dbReference>
<dbReference type="InterPro" id="IPR017441">
    <property type="entry name" value="Protein_kinase_ATP_BS"/>
</dbReference>
<keyword evidence="4" id="KW-0597">Phosphoprotein</keyword>
<sequence length="1157" mass="127713">MARGVNCIAPKTIMNLIMLISVLCLCTKSVKVEAQASRLPAAEVEALKEIATQVGKKDWNFSIDPCSNGTNWATKKSDDLPLYNNTLICNCSYPDGFCHVVSIFLKGQDLAGVLPPSAAKLPYLTRVDFTRNYLTGTIPREWASTKLEFLSVTVNNLSGPIPGYLGNISTLIYMSLENNNFSGTVPPELGKLVNLNNLILSANNLTGELPLALTNLTKLTELRISSNNFTGRIPDFIRSWKQLQKLEIQASGLQGPIPSSISALSNLTELRISDINGKGSEFPPLSSMTGMGSLMLRSCNLSGRIPPYISAMTTLKILAYCTVCCLHLPNFLLNLTDFACIRNLFKSFSARDNSLFGECLSSYPCPKDLYSLHINCGGKATTIGRINFEGDQDSGGAAKFVPSRPNWGISTTGHFWNVNSTSNDYIANNASTLGMNNSELYTSARLSPLSLTYYARCFGNGNYTVRLHFSEIIIRGNRSFYSLGRRIFDIYIQEKLVWKDFDIEKEARGVDKEVIKELKAVEVKNTTLEIRFHWSGKGTTVCPKKGTYGPLISAISLESEFPPPHDKKSKVPIVVGASVGASVLCLIFLILGILWWEGSLDSKTSREKALRELDLQTGFFTFRQIKAATNNFDLKNKIGEGGFGSVYKGILLDGTLIAVKQLSSKSKQGNREFVNEIGMISGLQHPNLVRLYGCCIESNQLLLVYEYMENNSLARALFVPEESPLKLDWPTRQKICIGIARGLAFLHEESALKIVHRDIKTTNILLDRDLNSKISDFGLAKLDEEENTHISTRVAGTVGYMAPEYALWGYLTYKADVYSFGVVTLEIVAGKSNMKYRPNENFVCLVDWALVLQQKGELLELVDPRLGSDVSEEEAIRMVKVALLCINAAPALRPTMSAAVSMLEGRTAVYELVTDPSTYGDELRLTALTNQFDDNSSQNPSQTQSLIPSSSDAPWIGSSAITTSSDLYKINPSTSSCYICRGYMAPEYALWGHLTYKADVYSFGVVALEIISGKNNNNYIPSDDWVCLLDWACHLQQTGNLLELVDEKLGSEVDQKEAEIMVKVALICTNASASLRPSMSEVVSMLEGQTPVPDVIPEPNTYREDLRFKAMRDLQRQRQDHSLSISGTQHSTTVHTFESTSTSGLEFSEINPDSTPS</sequence>
<keyword evidence="13 21" id="KW-1133">Transmembrane helix</keyword>
<keyword evidence="8 22" id="KW-0732">Signal</keyword>
<feature type="compositionally biased region" description="Polar residues" evidence="20">
    <location>
        <begin position="1122"/>
        <end position="1157"/>
    </location>
</feature>
<evidence type="ECO:0000313" key="24">
    <source>
        <dbReference type="Proteomes" id="UP000515124"/>
    </source>
</evidence>
<dbReference type="Gene3D" id="3.30.200.20">
    <property type="entry name" value="Phosphorylase Kinase, domain 1"/>
    <property type="match status" value="1"/>
</dbReference>
<evidence type="ECO:0000259" key="23">
    <source>
        <dbReference type="PROSITE" id="PS50011"/>
    </source>
</evidence>
<keyword evidence="9" id="KW-0677">Repeat</keyword>
<dbReference type="Gene3D" id="1.10.510.10">
    <property type="entry name" value="Transferase(Phosphotransferase) domain 1"/>
    <property type="match status" value="2"/>
</dbReference>
<dbReference type="GeneID" id="110756109"/>
<evidence type="ECO:0000256" key="15">
    <source>
        <dbReference type="ARBA" id="ARBA00023170"/>
    </source>
</evidence>
<keyword evidence="14 21" id="KW-0472">Membrane</keyword>
<dbReference type="InterPro" id="IPR021720">
    <property type="entry name" value="Malectin_dom"/>
</dbReference>
<dbReference type="Pfam" id="PF23598">
    <property type="entry name" value="LRR_14"/>
    <property type="match status" value="1"/>
</dbReference>
<name>A0A6P5SHE0_PRUAV</name>
<comment type="catalytic activity">
    <reaction evidence="17">
        <text>L-threonyl-[protein] + ATP = O-phospho-L-threonyl-[protein] + ADP + H(+)</text>
        <dbReference type="Rhea" id="RHEA:46608"/>
        <dbReference type="Rhea" id="RHEA-COMP:11060"/>
        <dbReference type="Rhea" id="RHEA-COMP:11605"/>
        <dbReference type="ChEBI" id="CHEBI:15378"/>
        <dbReference type="ChEBI" id="CHEBI:30013"/>
        <dbReference type="ChEBI" id="CHEBI:30616"/>
        <dbReference type="ChEBI" id="CHEBI:61977"/>
        <dbReference type="ChEBI" id="CHEBI:456216"/>
        <dbReference type="EC" id="2.7.11.1"/>
    </reaction>
</comment>
<dbReference type="KEGG" id="pavi:110756109"/>
<evidence type="ECO:0000256" key="16">
    <source>
        <dbReference type="ARBA" id="ARBA00023180"/>
    </source>
</evidence>
<dbReference type="SUPFAM" id="SSF56112">
    <property type="entry name" value="Protein kinase-like (PK-like)"/>
    <property type="match status" value="2"/>
</dbReference>
<dbReference type="InterPro" id="IPR032675">
    <property type="entry name" value="LRR_dom_sf"/>
</dbReference>
<accession>A0A6P5SHE0</accession>
<evidence type="ECO:0000313" key="25">
    <source>
        <dbReference type="RefSeq" id="XP_021813193.1"/>
    </source>
</evidence>
<evidence type="ECO:0000256" key="11">
    <source>
        <dbReference type="ARBA" id="ARBA00022777"/>
    </source>
</evidence>
<dbReference type="GO" id="GO:0004674">
    <property type="term" value="F:protein serine/threonine kinase activity"/>
    <property type="evidence" value="ECO:0007669"/>
    <property type="project" value="UniProtKB-KW"/>
</dbReference>
<evidence type="ECO:0000256" key="9">
    <source>
        <dbReference type="ARBA" id="ARBA00022737"/>
    </source>
</evidence>
<evidence type="ECO:0000256" key="10">
    <source>
        <dbReference type="ARBA" id="ARBA00022741"/>
    </source>
</evidence>
<evidence type="ECO:0000256" key="13">
    <source>
        <dbReference type="ARBA" id="ARBA00022989"/>
    </source>
</evidence>
<dbReference type="PROSITE" id="PS00107">
    <property type="entry name" value="PROTEIN_KINASE_ATP"/>
    <property type="match status" value="1"/>
</dbReference>
<dbReference type="Gene3D" id="2.60.120.430">
    <property type="entry name" value="Galactose-binding lectin"/>
    <property type="match status" value="1"/>
</dbReference>
<organism evidence="24 25">
    <name type="scientific">Prunus avium</name>
    <name type="common">Cherry</name>
    <name type="synonym">Cerasus avium</name>
    <dbReference type="NCBI Taxonomy" id="42229"/>
    <lineage>
        <taxon>Eukaryota</taxon>
        <taxon>Viridiplantae</taxon>
        <taxon>Streptophyta</taxon>
        <taxon>Embryophyta</taxon>
        <taxon>Tracheophyta</taxon>
        <taxon>Spermatophyta</taxon>
        <taxon>Magnoliopsida</taxon>
        <taxon>eudicotyledons</taxon>
        <taxon>Gunneridae</taxon>
        <taxon>Pentapetalae</taxon>
        <taxon>rosids</taxon>
        <taxon>fabids</taxon>
        <taxon>Rosales</taxon>
        <taxon>Rosaceae</taxon>
        <taxon>Amygdaloideae</taxon>
        <taxon>Amygdaleae</taxon>
        <taxon>Prunus</taxon>
    </lineage>
</organism>
<dbReference type="FunFam" id="3.80.10.10:FF:000433">
    <property type="entry name" value="Putative LRR receptor-like serine/threonine-protein kinase isoform A"/>
    <property type="match status" value="1"/>
</dbReference>
<evidence type="ECO:0000256" key="1">
    <source>
        <dbReference type="ARBA" id="ARBA00004479"/>
    </source>
</evidence>
<evidence type="ECO:0000256" key="4">
    <source>
        <dbReference type="ARBA" id="ARBA00022553"/>
    </source>
</evidence>
<keyword evidence="15" id="KW-0675">Receptor</keyword>
<keyword evidence="10 19" id="KW-0547">Nucleotide-binding</keyword>
<dbReference type="SMART" id="SM00220">
    <property type="entry name" value="S_TKc"/>
    <property type="match status" value="1"/>
</dbReference>
<dbReference type="PROSITE" id="PS50011">
    <property type="entry name" value="PROTEIN_KINASE_DOM"/>
    <property type="match status" value="1"/>
</dbReference>
<dbReference type="AlphaFoldDB" id="A0A6P5SHE0"/>
<feature type="region of interest" description="Disordered" evidence="20">
    <location>
        <begin position="1119"/>
        <end position="1157"/>
    </location>
</feature>
<evidence type="ECO:0000256" key="21">
    <source>
        <dbReference type="SAM" id="Phobius"/>
    </source>
</evidence>
<dbReference type="EC" id="2.7.11.1" evidence="2"/>
<evidence type="ECO:0000256" key="3">
    <source>
        <dbReference type="ARBA" id="ARBA00022527"/>
    </source>
</evidence>
<keyword evidence="5" id="KW-0433">Leucine-rich repeat</keyword>
<dbReference type="FunFam" id="3.80.10.10:FF:000452">
    <property type="entry name" value="Probable LRR receptor-like serine/threonine-protein kinase RFK1"/>
    <property type="match status" value="1"/>
</dbReference>
<evidence type="ECO:0000256" key="2">
    <source>
        <dbReference type="ARBA" id="ARBA00012513"/>
    </source>
</evidence>
<evidence type="ECO:0000256" key="14">
    <source>
        <dbReference type="ARBA" id="ARBA00023136"/>
    </source>
</evidence>
<dbReference type="PANTHER" id="PTHR48006">
    <property type="entry name" value="LEUCINE-RICH REPEAT-CONTAINING PROTEIN DDB_G0281931-RELATED"/>
    <property type="match status" value="1"/>
</dbReference>
<dbReference type="Pfam" id="PF07714">
    <property type="entry name" value="PK_Tyr_Ser-Thr"/>
    <property type="match status" value="2"/>
</dbReference>
<dbReference type="PROSITE" id="PS00108">
    <property type="entry name" value="PROTEIN_KINASE_ST"/>
    <property type="match status" value="1"/>
</dbReference>
<dbReference type="FunFam" id="1.10.510.10:FF:000044">
    <property type="entry name" value="Putative LRR receptor-like serine/threonine-protein kinase"/>
    <property type="match status" value="1"/>
</dbReference>
<keyword evidence="24" id="KW-1185">Reference proteome</keyword>
<evidence type="ECO:0000256" key="12">
    <source>
        <dbReference type="ARBA" id="ARBA00022840"/>
    </source>
</evidence>
<dbReference type="Gene3D" id="3.80.10.10">
    <property type="entry name" value="Ribonuclease Inhibitor"/>
    <property type="match status" value="1"/>
</dbReference>
<comment type="catalytic activity">
    <reaction evidence="18">
        <text>L-seryl-[protein] + ATP = O-phospho-L-seryl-[protein] + ADP + H(+)</text>
        <dbReference type="Rhea" id="RHEA:17989"/>
        <dbReference type="Rhea" id="RHEA-COMP:9863"/>
        <dbReference type="Rhea" id="RHEA-COMP:11604"/>
        <dbReference type="ChEBI" id="CHEBI:15378"/>
        <dbReference type="ChEBI" id="CHEBI:29999"/>
        <dbReference type="ChEBI" id="CHEBI:30616"/>
        <dbReference type="ChEBI" id="CHEBI:83421"/>
        <dbReference type="ChEBI" id="CHEBI:456216"/>
        <dbReference type="EC" id="2.7.11.1"/>
    </reaction>
</comment>
<dbReference type="GO" id="GO:0016020">
    <property type="term" value="C:membrane"/>
    <property type="evidence" value="ECO:0007669"/>
    <property type="project" value="UniProtKB-SubCell"/>
</dbReference>